<dbReference type="PRINTS" id="PR00111">
    <property type="entry name" value="ABHYDROLASE"/>
</dbReference>
<sequence length="307" mass="34392">MVDLKGTYFMNYEKYFGKKVMEFSQREMTEDWLDSAHGEIHLDVFTKDVEAPTIVFSHGMAGYGRLLCPYAYRLFSNGFNVILPDLIGYGHNKGQRGHWKWSDLVKNLIDTSNYAANKFNGDIFLAGGSMGGVIAYHAVCHGAPVKAVACYCLFDFQDMELIKESSSYGPFTSLVKSSLRWISKVAPNFSIPASSVSSYDNLSDNDEFNNLVKKDPLGGNKMTLTAASEMTSVLLPISFEEFDIVPILVIQPGADKMTPAKFTKKAYEKLGTKNKKYLELEGRGHWVLDDEGVDTICNEINEWFLKA</sequence>
<dbReference type="OrthoDB" id="1376138at2"/>
<dbReference type="GO" id="GO:0016787">
    <property type="term" value="F:hydrolase activity"/>
    <property type="evidence" value="ECO:0007669"/>
    <property type="project" value="UniProtKB-KW"/>
</dbReference>
<dbReference type="EMBL" id="QPJT01000025">
    <property type="protein sequence ID" value="RCX11358.1"/>
    <property type="molecule type" value="Genomic_DNA"/>
</dbReference>
<proteinExistence type="predicted"/>
<dbReference type="PANTHER" id="PTHR11614">
    <property type="entry name" value="PHOSPHOLIPASE-RELATED"/>
    <property type="match status" value="1"/>
</dbReference>
<comment type="caution">
    <text evidence="2">The sequence shown here is derived from an EMBL/GenBank/DDBJ whole genome shotgun (WGS) entry which is preliminary data.</text>
</comment>
<dbReference type="Proteomes" id="UP000253034">
    <property type="component" value="Unassembled WGS sequence"/>
</dbReference>
<name>A0A369ASM7_9FIRM</name>
<organism evidence="2 3">
    <name type="scientific">Anaerobacterium chartisolvens</name>
    <dbReference type="NCBI Taxonomy" id="1297424"/>
    <lineage>
        <taxon>Bacteria</taxon>
        <taxon>Bacillati</taxon>
        <taxon>Bacillota</taxon>
        <taxon>Clostridia</taxon>
        <taxon>Eubacteriales</taxon>
        <taxon>Oscillospiraceae</taxon>
        <taxon>Anaerobacterium</taxon>
    </lineage>
</organism>
<protein>
    <submittedName>
        <fullName evidence="2">Alpha-beta hydrolase superfamily lysophospholipase</fullName>
    </submittedName>
</protein>
<dbReference type="InterPro" id="IPR000073">
    <property type="entry name" value="AB_hydrolase_1"/>
</dbReference>
<accession>A0A369ASM7</accession>
<dbReference type="Gene3D" id="3.40.50.1820">
    <property type="entry name" value="alpha/beta hydrolase"/>
    <property type="match status" value="1"/>
</dbReference>
<gene>
    <name evidence="2" type="ORF">DFR58_1254</name>
</gene>
<dbReference type="InterPro" id="IPR051044">
    <property type="entry name" value="MAG_DAG_Lipase"/>
</dbReference>
<keyword evidence="3" id="KW-1185">Reference proteome</keyword>
<evidence type="ECO:0000259" key="1">
    <source>
        <dbReference type="Pfam" id="PF12146"/>
    </source>
</evidence>
<dbReference type="InterPro" id="IPR029058">
    <property type="entry name" value="AB_hydrolase_fold"/>
</dbReference>
<dbReference type="InterPro" id="IPR022742">
    <property type="entry name" value="Hydrolase_4"/>
</dbReference>
<dbReference type="SUPFAM" id="SSF53474">
    <property type="entry name" value="alpha/beta-Hydrolases"/>
    <property type="match status" value="1"/>
</dbReference>
<evidence type="ECO:0000313" key="2">
    <source>
        <dbReference type="EMBL" id="RCX11358.1"/>
    </source>
</evidence>
<keyword evidence="2" id="KW-0378">Hydrolase</keyword>
<evidence type="ECO:0000313" key="3">
    <source>
        <dbReference type="Proteomes" id="UP000253034"/>
    </source>
</evidence>
<dbReference type="Pfam" id="PF12146">
    <property type="entry name" value="Hydrolase_4"/>
    <property type="match status" value="1"/>
</dbReference>
<reference evidence="2 3" key="1">
    <citation type="submission" date="2018-07" db="EMBL/GenBank/DDBJ databases">
        <title>Genomic Encyclopedia of Type Strains, Phase IV (KMG-IV): sequencing the most valuable type-strain genomes for metagenomic binning, comparative biology and taxonomic classification.</title>
        <authorList>
            <person name="Goeker M."/>
        </authorList>
    </citation>
    <scope>NUCLEOTIDE SEQUENCE [LARGE SCALE GENOMIC DNA]</scope>
    <source>
        <strain evidence="2 3">DSM 27016</strain>
    </source>
</reference>
<feature type="domain" description="Serine aminopeptidase S33" evidence="1">
    <location>
        <begin position="53"/>
        <end position="290"/>
    </location>
</feature>
<dbReference type="AlphaFoldDB" id="A0A369ASM7"/>